<evidence type="ECO:0000313" key="3">
    <source>
        <dbReference type="Proteomes" id="UP001154078"/>
    </source>
</evidence>
<dbReference type="EMBL" id="OV121132">
    <property type="protein sequence ID" value="CAH0546091.1"/>
    <property type="molecule type" value="Genomic_DNA"/>
</dbReference>
<dbReference type="Proteomes" id="UP001154078">
    <property type="component" value="Chromosome 1"/>
</dbReference>
<keyword evidence="3" id="KW-1185">Reference proteome</keyword>
<dbReference type="OrthoDB" id="6744247at2759"/>
<feature type="region of interest" description="Disordered" evidence="1">
    <location>
        <begin position="290"/>
        <end position="328"/>
    </location>
</feature>
<evidence type="ECO:0000313" key="2">
    <source>
        <dbReference type="EMBL" id="CAH0546091.1"/>
    </source>
</evidence>
<organism evidence="2 3">
    <name type="scientific">Brassicogethes aeneus</name>
    <name type="common">Rape pollen beetle</name>
    <name type="synonym">Meligethes aeneus</name>
    <dbReference type="NCBI Taxonomy" id="1431903"/>
    <lineage>
        <taxon>Eukaryota</taxon>
        <taxon>Metazoa</taxon>
        <taxon>Ecdysozoa</taxon>
        <taxon>Arthropoda</taxon>
        <taxon>Hexapoda</taxon>
        <taxon>Insecta</taxon>
        <taxon>Pterygota</taxon>
        <taxon>Neoptera</taxon>
        <taxon>Endopterygota</taxon>
        <taxon>Coleoptera</taxon>
        <taxon>Polyphaga</taxon>
        <taxon>Cucujiformia</taxon>
        <taxon>Nitidulidae</taxon>
        <taxon>Meligethinae</taxon>
        <taxon>Brassicogethes</taxon>
    </lineage>
</organism>
<dbReference type="PANTHER" id="PTHR34239:SF2">
    <property type="entry name" value="TRANSPOSABLE ELEMENT P TRANSPOSASE_THAP9 CONSERVED DOMAIN-CONTAINING PROTEIN"/>
    <property type="match status" value="1"/>
</dbReference>
<name>A0A9P0F8I7_BRAAE</name>
<dbReference type="AlphaFoldDB" id="A0A9P0F8I7"/>
<dbReference type="PANTHER" id="PTHR34239">
    <property type="entry name" value="APPLE DOMAIN-CONTAINING PROTEIN"/>
    <property type="match status" value="1"/>
</dbReference>
<reference evidence="2" key="1">
    <citation type="submission" date="2021-12" db="EMBL/GenBank/DDBJ databases">
        <authorList>
            <person name="King R."/>
        </authorList>
    </citation>
    <scope>NUCLEOTIDE SEQUENCE</scope>
</reference>
<gene>
    <name evidence="2" type="ORF">MELIAE_LOCUS336</name>
</gene>
<proteinExistence type="predicted"/>
<sequence>MERKRPCEYLNDFVKKRRNQTKIPGVVDRWTDKRILAGRLCPDEASEADTTSDRCSTPDCDFEQDENADPNDGSVNIPLPKSILEIIGRNKEENTKVSCSLRKEIADTWSGIIKEGLKDAEKADIMKNYLPPDHFKELRGPKLNLEVAAAVNESTLNRDNRLLKTQAQMGHGLAAMGEAFSLLLEKGDKADVRVIQCLSDAGKLIADLFYSQSSTRRELVSLNLKKEMKTTLNNAEVGDWLFGEKLDERVKTSKNIEKLSDELKLTKPKTLLKKNLNLKSQSQILKARRDWRQTNQQRASPFQPRNRRKEKPEFYKRNQNQKKFYRNQ</sequence>
<feature type="compositionally biased region" description="Basic residues" evidence="1">
    <location>
        <begin position="319"/>
        <end position="328"/>
    </location>
</feature>
<accession>A0A9P0F8I7</accession>
<evidence type="ECO:0000256" key="1">
    <source>
        <dbReference type="SAM" id="MobiDB-lite"/>
    </source>
</evidence>
<protein>
    <submittedName>
        <fullName evidence="2">Uncharacterized protein</fullName>
    </submittedName>
</protein>